<dbReference type="CDD" id="cd06558">
    <property type="entry name" value="crotonase-like"/>
    <property type="match status" value="1"/>
</dbReference>
<dbReference type="RefSeq" id="WP_172162789.1">
    <property type="nucleotide sequence ID" value="NZ_WOEZ01000044.1"/>
</dbReference>
<dbReference type="SUPFAM" id="SSF52096">
    <property type="entry name" value="ClpP/crotonase"/>
    <property type="match status" value="1"/>
</dbReference>
<evidence type="ECO:0000313" key="2">
    <source>
        <dbReference type="EMBL" id="NPT54868.1"/>
    </source>
</evidence>
<protein>
    <submittedName>
        <fullName evidence="2">Enoyl-CoA hydratase/isomerase family protein</fullName>
    </submittedName>
</protein>
<gene>
    <name evidence="2" type="ORF">GNZ13_09655</name>
</gene>
<dbReference type="PANTHER" id="PTHR43459">
    <property type="entry name" value="ENOYL-COA HYDRATASE"/>
    <property type="match status" value="1"/>
</dbReference>
<name>A0A972SGE9_9BURK</name>
<sequence>MNYTKYEALEVVRRGNVLHVTLNRPDALNAINRQALTELSTVFIKASMDAEVDVVVLTGAGRAFSAGGDWNWMLEQIRDPQQFHEGLVNAKRMLYSIIDCEKPIVCRLNGDAVGMGCTLALACDFVIADDRARLADPHVRVGLVTGDGGATLWSYFVGHMRAKKYLLTGDFIEAGKAEAIGLITAAVPADELDVCVASLVKKLATGPTRAVAWSKAVINIGLRQALSASLDAALSYEALSNQTADHKAAVEAFLKGEKPSFASAARFAG</sequence>
<dbReference type="Pfam" id="PF00378">
    <property type="entry name" value="ECH_1"/>
    <property type="match status" value="1"/>
</dbReference>
<organism evidence="2 3">
    <name type="scientific">Paraburkholderia elongata</name>
    <dbReference type="NCBI Taxonomy" id="2675747"/>
    <lineage>
        <taxon>Bacteria</taxon>
        <taxon>Pseudomonadati</taxon>
        <taxon>Pseudomonadota</taxon>
        <taxon>Betaproteobacteria</taxon>
        <taxon>Burkholderiales</taxon>
        <taxon>Burkholderiaceae</taxon>
        <taxon>Paraburkholderia</taxon>
    </lineage>
</organism>
<dbReference type="Proteomes" id="UP000655523">
    <property type="component" value="Unassembled WGS sequence"/>
</dbReference>
<dbReference type="PANTHER" id="PTHR43459:SF1">
    <property type="entry name" value="EG:BACN32G11.4 PROTEIN"/>
    <property type="match status" value="1"/>
</dbReference>
<dbReference type="EMBL" id="WOEZ01000044">
    <property type="protein sequence ID" value="NPT54868.1"/>
    <property type="molecule type" value="Genomic_DNA"/>
</dbReference>
<dbReference type="AlphaFoldDB" id="A0A972SGE9"/>
<evidence type="ECO:0000313" key="3">
    <source>
        <dbReference type="Proteomes" id="UP000655523"/>
    </source>
</evidence>
<dbReference type="Gene3D" id="3.90.226.10">
    <property type="entry name" value="2-enoyl-CoA Hydratase, Chain A, domain 1"/>
    <property type="match status" value="1"/>
</dbReference>
<dbReference type="Gene3D" id="1.10.12.10">
    <property type="entry name" value="Lyase 2-enoyl-coa Hydratase, Chain A, domain 2"/>
    <property type="match status" value="1"/>
</dbReference>
<dbReference type="GO" id="GO:0003824">
    <property type="term" value="F:catalytic activity"/>
    <property type="evidence" value="ECO:0007669"/>
    <property type="project" value="UniProtKB-ARBA"/>
</dbReference>
<dbReference type="InterPro" id="IPR001753">
    <property type="entry name" value="Enoyl-CoA_hydra/iso"/>
</dbReference>
<comment type="similarity">
    <text evidence="1">Belongs to the enoyl-CoA hydratase/isomerase family.</text>
</comment>
<proteinExistence type="inferred from homology"/>
<accession>A0A972SGE9</accession>
<evidence type="ECO:0000256" key="1">
    <source>
        <dbReference type="ARBA" id="ARBA00005254"/>
    </source>
</evidence>
<dbReference type="InterPro" id="IPR029045">
    <property type="entry name" value="ClpP/crotonase-like_dom_sf"/>
</dbReference>
<comment type="caution">
    <text evidence="2">The sequence shown here is derived from an EMBL/GenBank/DDBJ whole genome shotgun (WGS) entry which is preliminary data.</text>
</comment>
<keyword evidence="3" id="KW-1185">Reference proteome</keyword>
<dbReference type="InterPro" id="IPR014748">
    <property type="entry name" value="Enoyl-CoA_hydra_C"/>
</dbReference>
<reference evidence="2 3" key="1">
    <citation type="submission" date="2019-11" db="EMBL/GenBank/DDBJ databases">
        <title>Metabolism of dissolved organic matter in forest soils.</title>
        <authorList>
            <person name="Cyle K.T."/>
            <person name="Wilhelm R.C."/>
            <person name="Martinez C.E."/>
        </authorList>
    </citation>
    <scope>NUCLEOTIDE SEQUENCE [LARGE SCALE GENOMIC DNA]</scope>
    <source>
        <strain evidence="2 3">5N</strain>
    </source>
</reference>